<reference evidence="1 2" key="1">
    <citation type="journal article" date="2019" name="Sci. Rep.">
        <title>Orb-weaving spider Araneus ventricosus genome elucidates the spidroin gene catalogue.</title>
        <authorList>
            <person name="Kono N."/>
            <person name="Nakamura H."/>
            <person name="Ohtoshi R."/>
            <person name="Moran D.A.P."/>
            <person name="Shinohara A."/>
            <person name="Yoshida Y."/>
            <person name="Fujiwara M."/>
            <person name="Mori M."/>
            <person name="Tomita M."/>
            <person name="Arakawa K."/>
        </authorList>
    </citation>
    <scope>NUCLEOTIDE SEQUENCE [LARGE SCALE GENOMIC DNA]</scope>
</reference>
<dbReference type="EMBL" id="BGPR01010985">
    <property type="protein sequence ID" value="GBN49017.1"/>
    <property type="molecule type" value="Genomic_DNA"/>
</dbReference>
<accession>A0A4Y2PFP3</accession>
<dbReference type="AlphaFoldDB" id="A0A4Y2PFP3"/>
<comment type="caution">
    <text evidence="1">The sequence shown here is derived from an EMBL/GenBank/DDBJ whole genome shotgun (WGS) entry which is preliminary data.</text>
</comment>
<proteinExistence type="predicted"/>
<organism evidence="1 2">
    <name type="scientific">Araneus ventricosus</name>
    <name type="common">Orbweaver spider</name>
    <name type="synonym">Epeira ventricosa</name>
    <dbReference type="NCBI Taxonomy" id="182803"/>
    <lineage>
        <taxon>Eukaryota</taxon>
        <taxon>Metazoa</taxon>
        <taxon>Ecdysozoa</taxon>
        <taxon>Arthropoda</taxon>
        <taxon>Chelicerata</taxon>
        <taxon>Arachnida</taxon>
        <taxon>Araneae</taxon>
        <taxon>Araneomorphae</taxon>
        <taxon>Entelegynae</taxon>
        <taxon>Araneoidea</taxon>
        <taxon>Araneidae</taxon>
        <taxon>Araneus</taxon>
    </lineage>
</organism>
<dbReference type="Proteomes" id="UP000499080">
    <property type="component" value="Unassembled WGS sequence"/>
</dbReference>
<keyword evidence="2" id="KW-1185">Reference proteome</keyword>
<gene>
    <name evidence="1" type="ORF">AVEN_47407_1</name>
</gene>
<evidence type="ECO:0000313" key="1">
    <source>
        <dbReference type="EMBL" id="GBN49017.1"/>
    </source>
</evidence>
<name>A0A4Y2PFP3_ARAVE</name>
<sequence length="83" mass="9380">MGPFRASRFLRVAVPNIRPSCRPRISGSRSASLETKSGKFQAPSFVFSAHTTERLGTTDLEQEKKETYQELHDTAAEMRNAMY</sequence>
<evidence type="ECO:0000313" key="2">
    <source>
        <dbReference type="Proteomes" id="UP000499080"/>
    </source>
</evidence>
<protein>
    <submittedName>
        <fullName evidence="1">Uncharacterized protein</fullName>
    </submittedName>
</protein>